<keyword evidence="3" id="KW-1185">Reference proteome</keyword>
<sequence length="216" mass="22760">MLGNLSPAETLPEVVVGLVMVIGVTSTARLDVINTDEGVNSLLTVAFSTAVAWAIIDATLYLMNVLFQRGRWDLTAHSLQSGPHSPAERRTAVREALDSALDEITGPEHASAIYDTIAGEVAERQYRPRLTAADLRGAGAIVVVVIVATFPPIIPFLLPLEPDLALDLSNGVAIASLFLVGTLWAPFTRIRSGLAGVALALIGSAMVGITVLLEVN</sequence>
<feature type="transmembrane region" description="Helical" evidence="1">
    <location>
        <begin position="194"/>
        <end position="213"/>
    </location>
</feature>
<reference evidence="2 3" key="1">
    <citation type="submission" date="2017-04" db="EMBL/GenBank/DDBJ databases">
        <title>Comparative genome analysis of Subtercola boreus.</title>
        <authorList>
            <person name="Cho Y.-J."/>
            <person name="Cho A."/>
            <person name="Kim O.-S."/>
            <person name="Lee J.-I."/>
        </authorList>
    </citation>
    <scope>NUCLEOTIDE SEQUENCE [LARGE SCALE GENOMIC DNA]</scope>
    <source>
        <strain evidence="2 3">K300</strain>
    </source>
</reference>
<comment type="caution">
    <text evidence="2">The sequence shown here is derived from an EMBL/GenBank/DDBJ whole genome shotgun (WGS) entry which is preliminary data.</text>
</comment>
<accession>A0A3E0VM52</accession>
<feature type="transmembrane region" description="Helical" evidence="1">
    <location>
        <begin position="164"/>
        <end position="187"/>
    </location>
</feature>
<evidence type="ECO:0000313" key="2">
    <source>
        <dbReference type="EMBL" id="RFA10801.1"/>
    </source>
</evidence>
<feature type="transmembrane region" description="Helical" evidence="1">
    <location>
        <begin position="12"/>
        <end position="30"/>
    </location>
</feature>
<evidence type="ECO:0000313" key="3">
    <source>
        <dbReference type="Proteomes" id="UP000256486"/>
    </source>
</evidence>
<keyword evidence="1" id="KW-0812">Transmembrane</keyword>
<keyword evidence="1" id="KW-0472">Membrane</keyword>
<dbReference type="Proteomes" id="UP000256486">
    <property type="component" value="Unassembled WGS sequence"/>
</dbReference>
<dbReference type="EMBL" id="NBWZ01000001">
    <property type="protein sequence ID" value="RFA10801.1"/>
    <property type="molecule type" value="Genomic_DNA"/>
</dbReference>
<feature type="transmembrane region" description="Helical" evidence="1">
    <location>
        <begin position="137"/>
        <end position="158"/>
    </location>
</feature>
<evidence type="ECO:0008006" key="4">
    <source>
        <dbReference type="Google" id="ProtNLM"/>
    </source>
</evidence>
<protein>
    <recommendedName>
        <fullName evidence="4">VIT family protein</fullName>
    </recommendedName>
</protein>
<keyword evidence="1" id="KW-1133">Transmembrane helix</keyword>
<organism evidence="2 3">
    <name type="scientific">Subtercola boreus</name>
    <dbReference type="NCBI Taxonomy" id="120213"/>
    <lineage>
        <taxon>Bacteria</taxon>
        <taxon>Bacillati</taxon>
        <taxon>Actinomycetota</taxon>
        <taxon>Actinomycetes</taxon>
        <taxon>Micrococcales</taxon>
        <taxon>Microbacteriaceae</taxon>
        <taxon>Subtercola</taxon>
    </lineage>
</organism>
<dbReference type="AlphaFoldDB" id="A0A3E0VM52"/>
<feature type="transmembrane region" description="Helical" evidence="1">
    <location>
        <begin position="42"/>
        <end position="63"/>
    </location>
</feature>
<proteinExistence type="predicted"/>
<gene>
    <name evidence="2" type="ORF">B7R54_17500</name>
</gene>
<name>A0A3E0VM52_9MICO</name>
<evidence type="ECO:0000256" key="1">
    <source>
        <dbReference type="SAM" id="Phobius"/>
    </source>
</evidence>